<dbReference type="RefSeq" id="WP_078713038.1">
    <property type="nucleotide sequence ID" value="NZ_FUYG01000001.1"/>
</dbReference>
<proteinExistence type="predicted"/>
<evidence type="ECO:0008006" key="3">
    <source>
        <dbReference type="Google" id="ProtNLM"/>
    </source>
</evidence>
<dbReference type="SUPFAM" id="SSF51182">
    <property type="entry name" value="RmlC-like cupins"/>
    <property type="match status" value="1"/>
</dbReference>
<dbReference type="AlphaFoldDB" id="A0A1T4WTF9"/>
<organism evidence="1 2">
    <name type="scientific">Agreia bicolorata</name>
    <dbReference type="NCBI Taxonomy" id="110935"/>
    <lineage>
        <taxon>Bacteria</taxon>
        <taxon>Bacillati</taxon>
        <taxon>Actinomycetota</taxon>
        <taxon>Actinomycetes</taxon>
        <taxon>Micrococcales</taxon>
        <taxon>Microbacteriaceae</taxon>
        <taxon>Agreia</taxon>
    </lineage>
</organism>
<dbReference type="InterPro" id="IPR014710">
    <property type="entry name" value="RmlC-like_jellyroll"/>
</dbReference>
<name>A0A1T4WTF9_9MICO</name>
<evidence type="ECO:0000313" key="1">
    <source>
        <dbReference type="EMBL" id="SKA80604.1"/>
    </source>
</evidence>
<protein>
    <recommendedName>
        <fullName evidence="3">Cupin domain-containing protein</fullName>
    </recommendedName>
</protein>
<dbReference type="InterPro" id="IPR011051">
    <property type="entry name" value="RmlC_Cupin_sf"/>
</dbReference>
<dbReference type="Proteomes" id="UP000189735">
    <property type="component" value="Unassembled WGS sequence"/>
</dbReference>
<gene>
    <name evidence="1" type="ORF">SAMN06295879_0220</name>
</gene>
<dbReference type="EMBL" id="FUYG01000001">
    <property type="protein sequence ID" value="SKA80604.1"/>
    <property type="molecule type" value="Genomic_DNA"/>
</dbReference>
<reference evidence="2" key="1">
    <citation type="submission" date="2017-02" db="EMBL/GenBank/DDBJ databases">
        <authorList>
            <person name="Varghese N."/>
            <person name="Submissions S."/>
        </authorList>
    </citation>
    <scope>NUCLEOTIDE SEQUENCE [LARGE SCALE GENOMIC DNA]</scope>
    <source>
        <strain evidence="2">VKM Ac-2052</strain>
    </source>
</reference>
<accession>A0A1T4WTF9</accession>
<sequence length="114" mass="12449">MISDDPTVTNPANYTTLWENEFVRVLDYLDVPGTQTVPHRHPNSVMVTLTDFSRRLQSGDRMFDTQLAAGTAVWLPAQSHAGQNTGTTPTHVILIELKGASVGEESADRLGPES</sequence>
<dbReference type="Gene3D" id="2.60.120.10">
    <property type="entry name" value="Jelly Rolls"/>
    <property type="match status" value="1"/>
</dbReference>
<evidence type="ECO:0000313" key="2">
    <source>
        <dbReference type="Proteomes" id="UP000189735"/>
    </source>
</evidence>